<reference evidence="1" key="1">
    <citation type="submission" date="2021-06" db="EMBL/GenBank/DDBJ databases">
        <authorList>
            <person name="Kallberg Y."/>
            <person name="Tangrot J."/>
            <person name="Rosling A."/>
        </authorList>
    </citation>
    <scope>NUCLEOTIDE SEQUENCE</scope>
    <source>
        <strain evidence="1">IN212</strain>
    </source>
</reference>
<dbReference type="OrthoDB" id="2434387at2759"/>
<dbReference type="AlphaFoldDB" id="A0A9N9FUZ6"/>
<gene>
    <name evidence="1" type="ORF">RFULGI_LOCUS5101</name>
</gene>
<proteinExistence type="predicted"/>
<dbReference type="Proteomes" id="UP000789396">
    <property type="component" value="Unassembled WGS sequence"/>
</dbReference>
<protein>
    <submittedName>
        <fullName evidence="1">10595_t:CDS:1</fullName>
    </submittedName>
</protein>
<comment type="caution">
    <text evidence="1">The sequence shown here is derived from an EMBL/GenBank/DDBJ whole genome shotgun (WGS) entry which is preliminary data.</text>
</comment>
<sequence>MARKPLADISNQQEVSLPSAPIAGKKQSIDVSSQKNGSIDILEVFKVVVREFDQSAIALGSTRSYKNVQDLSKLAKEILIELLATASVSKLNGHFDQVFKYAEHLCPQEVWIVHFSREDFVVIKPYWPSQKLQDK</sequence>
<evidence type="ECO:0000313" key="2">
    <source>
        <dbReference type="Proteomes" id="UP000789396"/>
    </source>
</evidence>
<keyword evidence="2" id="KW-1185">Reference proteome</keyword>
<evidence type="ECO:0000313" key="1">
    <source>
        <dbReference type="EMBL" id="CAG8561990.1"/>
    </source>
</evidence>
<name>A0A9N9FUZ6_9GLOM</name>
<organism evidence="1 2">
    <name type="scientific">Racocetra fulgida</name>
    <dbReference type="NCBI Taxonomy" id="60492"/>
    <lineage>
        <taxon>Eukaryota</taxon>
        <taxon>Fungi</taxon>
        <taxon>Fungi incertae sedis</taxon>
        <taxon>Mucoromycota</taxon>
        <taxon>Glomeromycotina</taxon>
        <taxon>Glomeromycetes</taxon>
        <taxon>Diversisporales</taxon>
        <taxon>Gigasporaceae</taxon>
        <taxon>Racocetra</taxon>
    </lineage>
</organism>
<feature type="non-terminal residue" evidence="1">
    <location>
        <position position="1"/>
    </location>
</feature>
<accession>A0A9N9FUZ6</accession>
<dbReference type="EMBL" id="CAJVPZ010005505">
    <property type="protein sequence ID" value="CAG8561990.1"/>
    <property type="molecule type" value="Genomic_DNA"/>
</dbReference>